<evidence type="ECO:0000313" key="1">
    <source>
        <dbReference type="EMBL" id="RQD82765.1"/>
    </source>
</evidence>
<dbReference type="AlphaFoldDB" id="A0A3R7XSV2"/>
<protein>
    <submittedName>
        <fullName evidence="1">Thymidylate synthase</fullName>
    </submittedName>
</protein>
<gene>
    <name evidence="1" type="ORF">D5R95_06820</name>
</gene>
<dbReference type="EMBL" id="QZAB01000428">
    <property type="protein sequence ID" value="RQD82765.1"/>
    <property type="molecule type" value="Genomic_DNA"/>
</dbReference>
<proteinExistence type="predicted"/>
<dbReference type="Proteomes" id="UP000284763">
    <property type="component" value="Unassembled WGS sequence"/>
</dbReference>
<dbReference type="Pfam" id="PF02593">
    <property type="entry name" value="DUF166"/>
    <property type="match status" value="1"/>
</dbReference>
<sequence length="250" mass="27512">MQIFVFYSGDFGQKVISNLVNLTTFCVSCGELCDKCRIRRPSLAENIVGIHEFDSNLPEFIEDPESYYPRNLPTCDLILAIDLHPDLVSALPKLAQKMNSSAVIVPVEQHKLGPPGLLDKVKEELESIGIEYESPRPFCSLSVCGKPVIDEFVRMGFGRPSLRIKLNETGDIVTAVDVMTDAPCGSTCYVARKLRGSSVSDYKATVSSAHHAYPCTAGMEIDPVIGDTLLHWAGYIIRDSVEKALKKTKS</sequence>
<reference evidence="1 2" key="1">
    <citation type="submission" date="2018-08" db="EMBL/GenBank/DDBJ databases">
        <title>The metabolism and importance of syntrophic acetate oxidation coupled to methane or sulfide production in haloalkaline environments.</title>
        <authorList>
            <person name="Timmers P.H.A."/>
            <person name="Vavourakis C.D."/>
            <person name="Sorokin D.Y."/>
            <person name="Sinninghe Damste J.S."/>
            <person name="Muyzer G."/>
            <person name="Stams A.J.M."/>
            <person name="Plugge C.M."/>
        </authorList>
    </citation>
    <scope>NUCLEOTIDE SEQUENCE [LARGE SCALE GENOMIC DNA]</scope>
    <source>
        <strain evidence="1">MSAO_Arc3</strain>
    </source>
</reference>
<evidence type="ECO:0000313" key="2">
    <source>
        <dbReference type="Proteomes" id="UP000284763"/>
    </source>
</evidence>
<organism evidence="1 2">
    <name type="scientific">Methanosalsum natronophilum</name>
    <dbReference type="NCBI Taxonomy" id="768733"/>
    <lineage>
        <taxon>Archaea</taxon>
        <taxon>Methanobacteriati</taxon>
        <taxon>Methanobacteriota</taxon>
        <taxon>Stenosarchaea group</taxon>
        <taxon>Methanomicrobia</taxon>
        <taxon>Methanosarcinales</taxon>
        <taxon>Methanosarcinaceae</taxon>
        <taxon>Methanosalsum</taxon>
    </lineage>
</organism>
<name>A0A3R7XSV2_9EURY</name>
<dbReference type="InterPro" id="IPR003745">
    <property type="entry name" value="DUF166"/>
</dbReference>
<accession>A0A3R7XSV2</accession>
<comment type="caution">
    <text evidence="1">The sequence shown here is derived from an EMBL/GenBank/DDBJ whole genome shotgun (WGS) entry which is preliminary data.</text>
</comment>